<evidence type="ECO:0000313" key="3">
    <source>
        <dbReference type="Proteomes" id="UP000186817"/>
    </source>
</evidence>
<sequence>MASLQLPLEKFPEEGDPPSEAQDTGRSPSTSVGSSQQSFPGPGAGAGAEATRAQALLGAEAPCLFEAEAAWVSQLCDDKAFPAKSTLDPVEPICPELTLPLDFPPVAQTFDDFLSPRQSDAPGSATRPLQSALSLGAAAPPSQPNLSFPLPGMWTHAETPMPEPVMPVAPDACQDQALPIPEFVPPEPMLHMQGSAPYACAPYMAVPHQPSHMWTPATETSRDLPSLGSASHGTGLCKPCAFHHTKGCQCGVNCTFCHLCLPGEKKRRQKEKQAVARAKTAYGR</sequence>
<organism evidence="2 3">
    <name type="scientific">Symbiodinium microadriaticum</name>
    <name type="common">Dinoflagellate</name>
    <name type="synonym">Zooxanthella microadriatica</name>
    <dbReference type="NCBI Taxonomy" id="2951"/>
    <lineage>
        <taxon>Eukaryota</taxon>
        <taxon>Sar</taxon>
        <taxon>Alveolata</taxon>
        <taxon>Dinophyceae</taxon>
        <taxon>Suessiales</taxon>
        <taxon>Symbiodiniaceae</taxon>
        <taxon>Symbiodinium</taxon>
    </lineage>
</organism>
<dbReference type="EMBL" id="LSRX01000249">
    <property type="protein sequence ID" value="OLQ02970.1"/>
    <property type="molecule type" value="Genomic_DNA"/>
</dbReference>
<keyword evidence="3" id="KW-1185">Reference proteome</keyword>
<evidence type="ECO:0000256" key="1">
    <source>
        <dbReference type="SAM" id="MobiDB-lite"/>
    </source>
</evidence>
<evidence type="ECO:0000313" key="2">
    <source>
        <dbReference type="EMBL" id="OLQ02970.1"/>
    </source>
</evidence>
<feature type="region of interest" description="Disordered" evidence="1">
    <location>
        <begin position="113"/>
        <end position="140"/>
    </location>
</feature>
<gene>
    <name evidence="2" type="ORF">AK812_SmicGene14125</name>
</gene>
<feature type="region of interest" description="Disordered" evidence="1">
    <location>
        <begin position="1"/>
        <end position="47"/>
    </location>
</feature>
<name>A0A1Q9E6D5_SYMMI</name>
<dbReference type="OrthoDB" id="425427at2759"/>
<comment type="caution">
    <text evidence="2">The sequence shown here is derived from an EMBL/GenBank/DDBJ whole genome shotgun (WGS) entry which is preliminary data.</text>
</comment>
<accession>A0A1Q9E6D5</accession>
<feature type="compositionally biased region" description="Low complexity" evidence="1">
    <location>
        <begin position="24"/>
        <end position="38"/>
    </location>
</feature>
<dbReference type="AlphaFoldDB" id="A0A1Q9E6D5"/>
<protein>
    <submittedName>
        <fullName evidence="2">Uncharacterized protein</fullName>
    </submittedName>
</protein>
<proteinExistence type="predicted"/>
<feature type="compositionally biased region" description="Low complexity" evidence="1">
    <location>
        <begin position="128"/>
        <end position="140"/>
    </location>
</feature>
<dbReference type="Proteomes" id="UP000186817">
    <property type="component" value="Unassembled WGS sequence"/>
</dbReference>
<reference evidence="2 3" key="1">
    <citation type="submission" date="2016-02" db="EMBL/GenBank/DDBJ databases">
        <title>Genome analysis of coral dinoflagellate symbionts highlights evolutionary adaptations to a symbiotic lifestyle.</title>
        <authorList>
            <person name="Aranda M."/>
            <person name="Li Y."/>
            <person name="Liew Y.J."/>
            <person name="Baumgarten S."/>
            <person name="Simakov O."/>
            <person name="Wilson M."/>
            <person name="Piel J."/>
            <person name="Ashoor H."/>
            <person name="Bougouffa S."/>
            <person name="Bajic V.B."/>
            <person name="Ryu T."/>
            <person name="Ravasi T."/>
            <person name="Bayer T."/>
            <person name="Micklem G."/>
            <person name="Kim H."/>
            <person name="Bhak J."/>
            <person name="Lajeunesse T.C."/>
            <person name="Voolstra C.R."/>
        </authorList>
    </citation>
    <scope>NUCLEOTIDE SEQUENCE [LARGE SCALE GENOMIC DNA]</scope>
    <source>
        <strain evidence="2 3">CCMP2467</strain>
    </source>
</reference>